<evidence type="ECO:0000313" key="8">
    <source>
        <dbReference type="Proteomes" id="UP000179807"/>
    </source>
</evidence>
<dbReference type="PROSITE" id="PS50021">
    <property type="entry name" value="CH"/>
    <property type="match status" value="1"/>
</dbReference>
<evidence type="ECO:0000256" key="1">
    <source>
        <dbReference type="ARBA" id="ARBA00004138"/>
    </source>
</evidence>
<protein>
    <recommendedName>
        <fullName evidence="6">Calponin-homology (CH) domain-containing protein</fullName>
    </recommendedName>
</protein>
<keyword evidence="5" id="KW-0966">Cell projection</keyword>
<accession>A0A1J4KVM3</accession>
<evidence type="ECO:0000313" key="7">
    <source>
        <dbReference type="EMBL" id="OHT13796.1"/>
    </source>
</evidence>
<dbReference type="Proteomes" id="UP000179807">
    <property type="component" value="Unassembled WGS sequence"/>
</dbReference>
<dbReference type="Gene3D" id="2.60.40.10">
    <property type="entry name" value="Immunoglobulins"/>
    <property type="match status" value="10"/>
</dbReference>
<reference evidence="7" key="1">
    <citation type="submission" date="2016-10" db="EMBL/GenBank/DDBJ databases">
        <authorList>
            <person name="Benchimol M."/>
            <person name="Almeida L.G."/>
            <person name="Vasconcelos A.T."/>
            <person name="Perreira-Neves A."/>
            <person name="Rosa I.A."/>
            <person name="Tasca T."/>
            <person name="Bogo M.R."/>
            <person name="de Souza W."/>
        </authorList>
    </citation>
    <scope>NUCLEOTIDE SEQUENCE [LARGE SCALE GENOMIC DNA]</scope>
    <source>
        <strain evidence="7">K</strain>
    </source>
</reference>
<dbReference type="OrthoDB" id="10060824at2759"/>
<keyword evidence="3" id="KW-0963">Cytoplasm</keyword>
<dbReference type="GeneID" id="94833428"/>
<dbReference type="GO" id="GO:0060271">
    <property type="term" value="P:cilium assembly"/>
    <property type="evidence" value="ECO:0007669"/>
    <property type="project" value="TreeGrafter"/>
</dbReference>
<dbReference type="InterPro" id="IPR013783">
    <property type="entry name" value="Ig-like_fold"/>
</dbReference>
<gene>
    <name evidence="7" type="ORF">TRFO_16023</name>
</gene>
<organism evidence="7 8">
    <name type="scientific">Tritrichomonas foetus</name>
    <dbReference type="NCBI Taxonomy" id="1144522"/>
    <lineage>
        <taxon>Eukaryota</taxon>
        <taxon>Metamonada</taxon>
        <taxon>Parabasalia</taxon>
        <taxon>Tritrichomonadida</taxon>
        <taxon>Tritrichomonadidae</taxon>
        <taxon>Tritrichomonas</taxon>
    </lineage>
</organism>
<dbReference type="InterPro" id="IPR056343">
    <property type="entry name" value="CFAP47_dom"/>
</dbReference>
<dbReference type="Gene3D" id="1.10.418.10">
    <property type="entry name" value="Calponin-like domain"/>
    <property type="match status" value="1"/>
</dbReference>
<evidence type="ECO:0000256" key="2">
    <source>
        <dbReference type="ARBA" id="ARBA00004496"/>
    </source>
</evidence>
<dbReference type="GO" id="GO:0005737">
    <property type="term" value="C:cytoplasm"/>
    <property type="evidence" value="ECO:0007669"/>
    <property type="project" value="UniProtKB-SubCell"/>
</dbReference>
<proteinExistence type="predicted"/>
<keyword evidence="4" id="KW-0969">Cilium</keyword>
<comment type="subcellular location">
    <subcellularLocation>
        <location evidence="1">Cell projection</location>
        <location evidence="1">Cilium</location>
    </subcellularLocation>
    <subcellularLocation>
        <location evidence="2">Cytoplasm</location>
    </subcellularLocation>
</comment>
<evidence type="ECO:0000259" key="6">
    <source>
        <dbReference type="PROSITE" id="PS50021"/>
    </source>
</evidence>
<dbReference type="Pfam" id="PF26579">
    <property type="entry name" value="Ig_CFAP47"/>
    <property type="match status" value="1"/>
</dbReference>
<evidence type="ECO:0000256" key="3">
    <source>
        <dbReference type="ARBA" id="ARBA00022490"/>
    </source>
</evidence>
<dbReference type="PANTHER" id="PTHR45912">
    <property type="entry name" value="CILIA- AND FLAGELLA-ASSOCIATED PROTEIN 47"/>
    <property type="match status" value="1"/>
</dbReference>
<name>A0A1J4KVM3_9EUKA</name>
<dbReference type="InterPro" id="IPR001715">
    <property type="entry name" value="CH_dom"/>
</dbReference>
<dbReference type="InterPro" id="IPR036872">
    <property type="entry name" value="CH_dom_sf"/>
</dbReference>
<dbReference type="EMBL" id="MLAK01000476">
    <property type="protein sequence ID" value="OHT13796.1"/>
    <property type="molecule type" value="Genomic_DNA"/>
</dbReference>
<dbReference type="SUPFAM" id="SSF47576">
    <property type="entry name" value="Calponin-homology domain, CH-domain"/>
    <property type="match status" value="1"/>
</dbReference>
<dbReference type="InterPro" id="IPR058952">
    <property type="entry name" value="Ig_CFAP47"/>
</dbReference>
<dbReference type="PANTHER" id="PTHR45912:SF3">
    <property type="entry name" value="CILIA- AND FLAGELLA-ASSOCIATED PROTEIN 47"/>
    <property type="match status" value="1"/>
</dbReference>
<keyword evidence="8" id="KW-1185">Reference proteome</keyword>
<evidence type="ECO:0000256" key="5">
    <source>
        <dbReference type="ARBA" id="ARBA00023273"/>
    </source>
</evidence>
<feature type="domain" description="Calponin-homology (CH)" evidence="6">
    <location>
        <begin position="1642"/>
        <end position="1747"/>
    </location>
</feature>
<evidence type="ECO:0000256" key="4">
    <source>
        <dbReference type="ARBA" id="ARBA00023069"/>
    </source>
</evidence>
<comment type="caution">
    <text evidence="7">The sequence shown here is derived from an EMBL/GenBank/DDBJ whole genome shotgun (WGS) entry which is preliminary data.</text>
</comment>
<dbReference type="Pfam" id="PF22544">
    <property type="entry name" value="HYDIN_VesB_CFA65-like_Ig"/>
    <property type="match status" value="3"/>
</dbReference>
<dbReference type="VEuPathDB" id="TrichDB:TRFO_16023"/>
<dbReference type="Pfam" id="PF24529">
    <property type="entry name" value="CFAP47"/>
    <property type="match status" value="1"/>
</dbReference>
<dbReference type="InterPro" id="IPR053879">
    <property type="entry name" value="HYDIN_VesB_CFA65-like_Ig"/>
</dbReference>
<dbReference type="GO" id="GO:0005929">
    <property type="term" value="C:cilium"/>
    <property type="evidence" value="ECO:0007669"/>
    <property type="project" value="UniProtKB-SubCell"/>
</dbReference>
<dbReference type="RefSeq" id="XP_068366932.1">
    <property type="nucleotide sequence ID" value="XM_068498724.1"/>
</dbReference>
<sequence length="2929" mass="329408">MDFELINGHRMQKSGSICVVPQSIEFNDVKPGSSSSKDFWVHNIGKKPIRIRFSMPNNPHFAFIGNTSVMTAPGLEIKGTIRYFAPTNSTTPSCIFKIMSPDGSIDLPLLTASQKPEVRFDTDKIDFGIISPNYSVSQIVTIGNYGNKECNLVLSCAEGKVQIDPKNVTLQPDQEKEVTISFSPIVRGDYNFNIEGKSKDGKLIITPIQVVSKVVEHELVLLFEDKEVSELNFGYIYYGQRRVLQATIKNKCANSRSFAIMPPHDPKNKMSTSRAPSTINDPDIVFTAVPCEGTLRPFSSTVISFIFGPPLTNNSSSYINDFSTLNNPNNASNVSDTEQMYNHLSTMKTNETQQTFEFQLTGVGVMPNFKMNSVDFLFGRQAVRTKTSQQLIIENRSQFLPITFDIKEVAQFKFTPNTGTIKPNSKREISVTFFPKNMGDFEISTLVVISKGLSKRRINLSGTSVAKDVEPKKFQRKPIYETDEVAKYNAHHPSNEYGMTIDDIRRKKKLRDEFDGYLTNSAAKREKIERKKNTIKHATKDAENMKSTGKITDAYFQQYIESQIRRQTEDGEDPINLGMEHCAGMKPPDPPLLKGKDLFYVPDPKKMGLIFSTQAGANSTLRNIENFNDKLMIQMKFKSKPTTPPETEECTRVLTPIQQTKILASHQTINFGTVSVYASEKRSFEITNSLDQHIIVAMKYDSEELNRSTPSSQVIPPHQTAGFDITLLSTKPQNLLRTITYLINNNHTYSVNVIAQVVSIDLHMSRNIIDFKFPDYSTETQVSETVTLQNKSNALVNYKWSNFNAVFSINSESGTIPPHGTINLTVNYNPGIEPYSETTAILNVVGGSQKHLRLRGDMGKPKISVDKKQVSFGTIPIDTVKEMRLKLRNFGSDPAIFSVMNPSEDMLKITPSKGRINGEELTELYLSIVCRESMCFQTKVTIFVCGASPISFIVSAIAEVPMIEFEHPGLDFGKLYVGTTSSKPISISNVSSIPATMILDLSSNPFFHLEFPAQLGMNEPDEETNSILIIPPSYDYNDTSFSSRTQTEIISGSNSMASIESNIENIQSYTYRITILPHNTVDVGLVFQPQRIGKYKFQLPLTLLNVPNDPSMNFGIKDLVKGESIHAPILPSVSVIDFGIGAIIEKDNPNACSISRQLHLKNESKLPVIFRFDTKTGENSNAFSVKPEKGRIDYCSTASVIINFSPKKAAPYNHFLPLYVVDDSNEGESLISNIQLTGVGSSRRFKTSTNQICLPTVPLGVRVERTIYVINMSYCVTSLRATTPINEKAFPLVLSFPNGNKLNYTTPKIPLNISFQSNLPLSFSTTIAVIDDDGNSYSFTVSAATDNSIFTLYSFLSTYDYKVQTQGTGGPIVAALNDIDIHDDFLSAFLSTNDLFTIENLKPQTSPALSSFLVRFLNAVVLNNSKVHLFPNDFVKNGLSLVAEMISNLSDKPMTAQNFQQPSLPGMLSRNTTSMNSTEIGNAKVSRLSKMKNFVQYLKGRGAILSNIRPEFLLSKSEFVDVTRVHVIKQLLGIDYYGAPELSSFNQEALNEFTSSQSFGSALLPRLKVAEHLFSHISSESWTVVILQILKLFMFGKMTLEGFGSTNGIQEALKKLKETTKKDLFSGINRSNKNLMSSNILSTIESMLLKWVTIHYCSMNLDNMKIFIDYRDLRDPRVFLALFQSHLPISMRKTTNVSTNDNEHIMNKIVEYMEKIKINFFPTTKDIIEGNNIMIALIIGQLYSTLPHFIPTTSIDFEKIPLCQRKIQTVNISNPSKYEIVFNATIDGPKNFALLRNSIKLGPNESSEFEVEYTARQHKSESGMLVLVPNKPKMLDRDLPNEPNTTRRPTSKIIKTSTVPAVKRPNSARVASKVDAPAFVSTIVVNLTASTIVKGPYKTIRIEAPIYEPTKSKILIENVVKLPGKFKLLSRYFQISDENGNLLSANSSLNKQIQEFLDDPSAEPSFITATSKFATLVQQHQAFLFTKKDIEFKDSNSEVEIEMEFVPISLGSYRCLLLLYNENIGEFIYEIIGKTTLPHGNECNVKYKIESGQSKVSKINFDLVNKQLFFAMSYSICKVISQSTQVSDVKFKDMLNFNIRELQSQYTKTFVSIEFKVSCSSQYFSTPSPYVANSQLISLPITFSPTKPGDYQCHVIITSDYDVRVFVIHGTALMATKTLLIEMNTVCGRMVTQQLPFTNPSDTSWHYKVSINGDEGFKVSERFDVAAHSTYQFPLTFISKDKGMYNTLLTVTNYTKETTVKYNIMATVEDPPAIDRIKLKFRAKDKFHYSFPVSEFIDKGEVAVTSNVPVITFNDTIWFTENVPSPVFEFDAYSVRSGISAGIITFCDKASYRSIWYILELDIEPPLPEEVIQVSTVSRQSVTIKIPVHNPSNELVTFDVLFTEEDLFGDKEIQIEPNQTYIYNLIYSPLKSMERISFISFINDIYGEFIYELKLTAEQPGINILAPLSTPIGKFATTSILVENPLDKKVMFKVENENPNNFQVISKPMISLNEREKKHIEVRYIPSSIGKLETSELSLRSREIGEWYYRLSGIGKPPQPMTPIIIESEIHESASASVIFKNPFPFLTKFETTISTESSECFYFLNKKRVFTLANYGDEHQIAISFSPKVSAQFNADVIVRSMTLESDITWAFPIIGTAITEKTKPPQLNGQANKIIEGTFELPLVAESEKYQFNEYVINVEYPQGYEWISKILDIHAIDVKEKNNSPCLVIFTRISPKRPIERTIKVCVENPFSQKWYFPIDLNIKRGDIYSKVVVESNLKIATRSKINVNMPFNSRTAYHVYFAQGSASEFTVSPQQGYIEASLEETRELPFDIIFHPLIYGKVMKGLLVLDMLEQQILFEVSGKVPDYIPPVIKNPTIDTTLPLSARRYAESRIGQKKRNIIKDNIESARTPRAASGVRVKQVPRK</sequence>